<dbReference type="OrthoDB" id="8443364at2759"/>
<dbReference type="GeneID" id="106531281"/>
<feature type="domain" description="DUF4371" evidence="2">
    <location>
        <begin position="136"/>
        <end position="323"/>
    </location>
</feature>
<dbReference type="InterPro" id="IPR012337">
    <property type="entry name" value="RNaseH-like_sf"/>
</dbReference>
<dbReference type="SUPFAM" id="SSF53098">
    <property type="entry name" value="Ribonuclease H-like"/>
    <property type="match status" value="1"/>
</dbReference>
<dbReference type="Proteomes" id="UP000192220">
    <property type="component" value="Unplaced"/>
</dbReference>
<feature type="domain" description="HAT C-terminal dimerisation" evidence="1">
    <location>
        <begin position="620"/>
        <end position="678"/>
    </location>
</feature>
<reference evidence="4" key="1">
    <citation type="submission" date="2025-08" db="UniProtKB">
        <authorList>
            <consortium name="RefSeq"/>
        </authorList>
    </citation>
    <scope>IDENTIFICATION</scope>
</reference>
<gene>
    <name evidence="4" type="primary">LOC106531281</name>
</gene>
<organism evidence="3 4">
    <name type="scientific">Austrofundulus limnaeus</name>
    <name type="common">Annual killifish</name>
    <dbReference type="NCBI Taxonomy" id="52670"/>
    <lineage>
        <taxon>Eukaryota</taxon>
        <taxon>Metazoa</taxon>
        <taxon>Chordata</taxon>
        <taxon>Craniata</taxon>
        <taxon>Vertebrata</taxon>
        <taxon>Euteleostomi</taxon>
        <taxon>Actinopterygii</taxon>
        <taxon>Neopterygii</taxon>
        <taxon>Teleostei</taxon>
        <taxon>Neoteleostei</taxon>
        <taxon>Acanthomorphata</taxon>
        <taxon>Ovalentaria</taxon>
        <taxon>Atherinomorphae</taxon>
        <taxon>Cyprinodontiformes</taxon>
        <taxon>Rivulidae</taxon>
        <taxon>Austrofundulus</taxon>
    </lineage>
</organism>
<keyword evidence="3" id="KW-1185">Reference proteome</keyword>
<dbReference type="InterPro" id="IPR025398">
    <property type="entry name" value="DUF4371"/>
</dbReference>
<protein>
    <submittedName>
        <fullName evidence="4">Zinc finger MYM-type protein 1</fullName>
    </submittedName>
</protein>
<evidence type="ECO:0000313" key="4">
    <source>
        <dbReference type="RefSeq" id="XP_013882550.1"/>
    </source>
</evidence>
<evidence type="ECO:0000313" key="3">
    <source>
        <dbReference type="Proteomes" id="UP000192220"/>
    </source>
</evidence>
<dbReference type="RefSeq" id="XP_013882550.1">
    <property type="nucleotide sequence ID" value="XM_014027096.1"/>
</dbReference>
<dbReference type="PANTHER" id="PTHR45749">
    <property type="match status" value="1"/>
</dbReference>
<evidence type="ECO:0000259" key="2">
    <source>
        <dbReference type="Pfam" id="PF14291"/>
    </source>
</evidence>
<dbReference type="Pfam" id="PF14291">
    <property type="entry name" value="DUF4371"/>
    <property type="match status" value="1"/>
</dbReference>
<dbReference type="KEGG" id="alim:106531281"/>
<dbReference type="InParanoid" id="A0A2I4CRD0"/>
<dbReference type="GO" id="GO:0046983">
    <property type="term" value="F:protein dimerization activity"/>
    <property type="evidence" value="ECO:0007669"/>
    <property type="project" value="InterPro"/>
</dbReference>
<dbReference type="InterPro" id="IPR008906">
    <property type="entry name" value="HATC_C_dom"/>
</dbReference>
<dbReference type="Pfam" id="PF05699">
    <property type="entry name" value="Dimer_Tnp_hAT"/>
    <property type="match status" value="1"/>
</dbReference>
<dbReference type="AlphaFoldDB" id="A0A2I4CRD0"/>
<name>A0A2I4CRD0_AUSLI</name>
<evidence type="ECO:0000259" key="1">
    <source>
        <dbReference type="Pfam" id="PF05699"/>
    </source>
</evidence>
<sequence>MEEKNNTVKSLIVKPFKSRTHEEKVKVKELGPDRPDIKLEQQTTDRGRSYTRTFSRTWFSIKPWLTACSEANALFCFPCLLFKSSGTDPAWIKTGITDIKHISQKTKRHERTVSHMENVLRLATFDKINSSRQLDKGCRVKVRKQQDVDKNTNRLILSKIIDCVKFCGAFELALHGQDETKDSETPGVFRGLVDFVASLDAVLQEHLQTAERTSRAVQNELLDCMLLVLKEHIIDEVRTSDFVSIQADETTDISTQRQLVLLIRYVDKAHRVQERFLEFIPLQSATPDSIATVLLDRLSSILPEDQKHKLISQSYDGASVTRGASGVQKKVQEVYVNAHYVHCYAHQLNLIMQQVTSHIPEVSQFFSDLAGFSAFFSRSPKRRSVLDKVMARRLPGACSVGWDVHSPAVNTVFEHKDDLLQCFQTIRDSEEFDPTTVREAGGFVRLLEDDAFSFFLKLFHLIMPHVDILSSQLQKRTIDSVFVHSVMQQFTKNIQKCRDFLPTLCEEHVVSQQETKHGSLGSGRLQRVTAEVCDTILAHADHRFAFTKHLLSATLLQPNRFLQYNNQFPEEALKTTVEAYPMLNKAKLKTELGLIYSMDEFRSCRGAVSLFKLFMDNNVQDTFSETVTLLKIIITTPMSTAESDRCFSTLRRIKTFLRNTMSQDRLNALAMLSIEKNLVKNIPDFNHRVTEKFIHSRTGQSFLT</sequence>
<dbReference type="PANTHER" id="PTHR45749:SF28">
    <property type="entry name" value="ZINC FINGER MYM-TYPE PROTEIN 1-LIKE-RELATED"/>
    <property type="match status" value="1"/>
</dbReference>
<accession>A0A2I4CRD0</accession>
<proteinExistence type="predicted"/>